<accession>A0A7W8YXU2</accession>
<feature type="transmembrane region" description="Helical" evidence="2">
    <location>
        <begin position="16"/>
        <end position="32"/>
    </location>
</feature>
<feature type="transmembrane region" description="Helical" evidence="2">
    <location>
        <begin position="78"/>
        <end position="102"/>
    </location>
</feature>
<dbReference type="InterPro" id="IPR010559">
    <property type="entry name" value="Sig_transdc_His_kin_internal"/>
</dbReference>
<proteinExistence type="predicted"/>
<dbReference type="GO" id="GO:0016020">
    <property type="term" value="C:membrane"/>
    <property type="evidence" value="ECO:0007669"/>
    <property type="project" value="InterPro"/>
</dbReference>
<dbReference type="RefSeq" id="WP_183869713.1">
    <property type="nucleotide sequence ID" value="NZ_JACHCF010000014.1"/>
</dbReference>
<sequence>MNSLNNLFLYFKGHRLQAHLSFWMIILLFSISRNDMGSEDWSFGYTMVNAVALLITRIPSAYFLSYVTVPKLLYTKKYLLTILSFLIFAYLISVTSRVIIIYGAEPFQSAHQIVCFECPEQESLMEICTDLYKLFKVYFYENFSIAFLFLALKLLIMQNEIQKKTLSLEKDKVENELKQLKAQLNPHFLFNTLNNIYALSLKNSPKTSDSIGRLSAILDYILYRGNLISLPIKQEIDLLKDYIELEKLRYNDRLILSFNTQITSNVRIAPLILISLVENAFKHGAGSDIGNPEIHINIASTAHSIIFEIVNTTGYDKTNSKLEKIGLDNISRQLDILYGSDHLLTIKRMENQFLVKLQINL</sequence>
<evidence type="ECO:0000313" key="5">
    <source>
        <dbReference type="Proteomes" id="UP000537718"/>
    </source>
</evidence>
<protein>
    <recommendedName>
        <fullName evidence="3">Signal transduction histidine kinase internal region domain-containing protein</fullName>
    </recommendedName>
</protein>
<dbReference type="Pfam" id="PF06580">
    <property type="entry name" value="His_kinase"/>
    <property type="match status" value="1"/>
</dbReference>
<evidence type="ECO:0000313" key="4">
    <source>
        <dbReference type="EMBL" id="MBB5623627.1"/>
    </source>
</evidence>
<dbReference type="PANTHER" id="PTHR34220">
    <property type="entry name" value="SENSOR HISTIDINE KINASE YPDA"/>
    <property type="match status" value="1"/>
</dbReference>
<dbReference type="GO" id="GO:0000155">
    <property type="term" value="F:phosphorelay sensor kinase activity"/>
    <property type="evidence" value="ECO:0007669"/>
    <property type="project" value="InterPro"/>
</dbReference>
<comment type="caution">
    <text evidence="4">The sequence shown here is derived from an EMBL/GenBank/DDBJ whole genome shotgun (WGS) entry which is preliminary data.</text>
</comment>
<dbReference type="InterPro" id="IPR036890">
    <property type="entry name" value="HATPase_C_sf"/>
</dbReference>
<dbReference type="PANTHER" id="PTHR34220:SF7">
    <property type="entry name" value="SENSOR HISTIDINE KINASE YPDA"/>
    <property type="match status" value="1"/>
</dbReference>
<dbReference type="Gene3D" id="3.30.565.10">
    <property type="entry name" value="Histidine kinase-like ATPase, C-terminal domain"/>
    <property type="match status" value="1"/>
</dbReference>
<keyword evidence="2" id="KW-1133">Transmembrane helix</keyword>
<dbReference type="InterPro" id="IPR050640">
    <property type="entry name" value="Bact_2-comp_sensor_kinase"/>
</dbReference>
<keyword evidence="1" id="KW-0175">Coiled coil</keyword>
<evidence type="ECO:0000256" key="2">
    <source>
        <dbReference type="SAM" id="Phobius"/>
    </source>
</evidence>
<keyword evidence="2" id="KW-0812">Transmembrane</keyword>
<keyword evidence="2" id="KW-0472">Membrane</keyword>
<dbReference type="EMBL" id="JACHCF010000014">
    <property type="protein sequence ID" value="MBB5623627.1"/>
    <property type="molecule type" value="Genomic_DNA"/>
</dbReference>
<evidence type="ECO:0000259" key="3">
    <source>
        <dbReference type="Pfam" id="PF06580"/>
    </source>
</evidence>
<gene>
    <name evidence="4" type="ORF">HDE69_004714</name>
</gene>
<dbReference type="Proteomes" id="UP000537718">
    <property type="component" value="Unassembled WGS sequence"/>
</dbReference>
<evidence type="ECO:0000256" key="1">
    <source>
        <dbReference type="SAM" id="Coils"/>
    </source>
</evidence>
<feature type="transmembrane region" description="Helical" evidence="2">
    <location>
        <begin position="44"/>
        <end position="66"/>
    </location>
</feature>
<feature type="domain" description="Signal transduction histidine kinase internal region" evidence="3">
    <location>
        <begin position="176"/>
        <end position="254"/>
    </location>
</feature>
<dbReference type="AlphaFoldDB" id="A0A7W8YXU2"/>
<feature type="transmembrane region" description="Helical" evidence="2">
    <location>
        <begin position="137"/>
        <end position="156"/>
    </location>
</feature>
<reference evidence="4 5" key="1">
    <citation type="submission" date="2020-08" db="EMBL/GenBank/DDBJ databases">
        <title>Genomic Encyclopedia of Type Strains, Phase IV (KMG-V): Genome sequencing to study the core and pangenomes of soil and plant-associated prokaryotes.</title>
        <authorList>
            <person name="Whitman W."/>
        </authorList>
    </citation>
    <scope>NUCLEOTIDE SEQUENCE [LARGE SCALE GENOMIC DNA]</scope>
    <source>
        <strain evidence="4 5">MP7CTX6</strain>
    </source>
</reference>
<name>A0A7W8YXU2_9SPHI</name>
<organism evidence="4 5">
    <name type="scientific">Pedobacter cryoconitis</name>
    <dbReference type="NCBI Taxonomy" id="188932"/>
    <lineage>
        <taxon>Bacteria</taxon>
        <taxon>Pseudomonadati</taxon>
        <taxon>Bacteroidota</taxon>
        <taxon>Sphingobacteriia</taxon>
        <taxon>Sphingobacteriales</taxon>
        <taxon>Sphingobacteriaceae</taxon>
        <taxon>Pedobacter</taxon>
    </lineage>
</organism>
<feature type="coiled-coil region" evidence="1">
    <location>
        <begin position="156"/>
        <end position="183"/>
    </location>
</feature>